<dbReference type="InterPro" id="IPR036010">
    <property type="entry name" value="2Fe-2S_ferredoxin-like_sf"/>
</dbReference>
<dbReference type="RefSeq" id="WP_183316025.1">
    <property type="nucleotide sequence ID" value="NZ_JACIEN010000001.1"/>
</dbReference>
<sequence length="94" mass="9933">MSLFHRIARSDHAPVRFLLDGVPCEGREGDTLLTAILTHVDKVRVSDFSGAPRAGFCQMGACQDCWVTLADGERVRACTTPLAAGMSVVTGAAA</sequence>
<reference evidence="2 3" key="1">
    <citation type="submission" date="2020-08" db="EMBL/GenBank/DDBJ databases">
        <title>Genomic Encyclopedia of Type Strains, Phase IV (KMG-IV): sequencing the most valuable type-strain genomes for metagenomic binning, comparative biology and taxonomic classification.</title>
        <authorList>
            <person name="Goeker M."/>
        </authorList>
    </citation>
    <scope>NUCLEOTIDE SEQUENCE [LARGE SCALE GENOMIC DNA]</scope>
    <source>
        <strain evidence="2 3">DSM 103737</strain>
    </source>
</reference>
<dbReference type="Gene3D" id="3.10.20.440">
    <property type="entry name" value="2Fe-2S iron-sulphur cluster binding domain, sarcosine oxidase, alpha subunit, N-terminal domain"/>
    <property type="match status" value="1"/>
</dbReference>
<dbReference type="SUPFAM" id="SSF54292">
    <property type="entry name" value="2Fe-2S ferredoxin-like"/>
    <property type="match status" value="1"/>
</dbReference>
<gene>
    <name evidence="2" type="ORF">GGR16_001269</name>
</gene>
<accession>A0A840BUM4</accession>
<evidence type="ECO:0000256" key="1">
    <source>
        <dbReference type="ARBA" id="ARBA00023002"/>
    </source>
</evidence>
<dbReference type="InterPro" id="IPR042204">
    <property type="entry name" value="2Fe-2S-bd_N"/>
</dbReference>
<organism evidence="2 3">
    <name type="scientific">Chelatococcus caeni</name>
    <dbReference type="NCBI Taxonomy" id="1348468"/>
    <lineage>
        <taxon>Bacteria</taxon>
        <taxon>Pseudomonadati</taxon>
        <taxon>Pseudomonadota</taxon>
        <taxon>Alphaproteobacteria</taxon>
        <taxon>Hyphomicrobiales</taxon>
        <taxon>Chelatococcaceae</taxon>
        <taxon>Chelatococcus</taxon>
    </lineage>
</organism>
<evidence type="ECO:0000313" key="2">
    <source>
        <dbReference type="EMBL" id="MBB4016263.1"/>
    </source>
</evidence>
<evidence type="ECO:0000313" key="3">
    <source>
        <dbReference type="Proteomes" id="UP000577362"/>
    </source>
</evidence>
<proteinExistence type="predicted"/>
<dbReference type="AlphaFoldDB" id="A0A840BUM4"/>
<dbReference type="EMBL" id="JACIEN010000001">
    <property type="protein sequence ID" value="MBB4016263.1"/>
    <property type="molecule type" value="Genomic_DNA"/>
</dbReference>
<dbReference type="Proteomes" id="UP000577362">
    <property type="component" value="Unassembled WGS sequence"/>
</dbReference>
<name>A0A840BUM4_9HYPH</name>
<comment type="caution">
    <text evidence="2">The sequence shown here is derived from an EMBL/GenBank/DDBJ whole genome shotgun (WGS) entry which is preliminary data.</text>
</comment>
<keyword evidence="1" id="KW-0560">Oxidoreductase</keyword>
<dbReference type="GO" id="GO:0051536">
    <property type="term" value="F:iron-sulfur cluster binding"/>
    <property type="evidence" value="ECO:0007669"/>
    <property type="project" value="InterPro"/>
</dbReference>
<dbReference type="GO" id="GO:0016491">
    <property type="term" value="F:oxidoreductase activity"/>
    <property type="evidence" value="ECO:0007669"/>
    <property type="project" value="UniProtKB-KW"/>
</dbReference>
<protein>
    <submittedName>
        <fullName evidence="2">Putative molibdopterin-dependent oxidoreductase YjgC</fullName>
    </submittedName>
</protein>
<dbReference type="Pfam" id="PF13510">
    <property type="entry name" value="Fer2_4"/>
    <property type="match status" value="1"/>
</dbReference>
<keyword evidence="3" id="KW-1185">Reference proteome</keyword>